<dbReference type="EMBL" id="FM178382">
    <property type="protein sequence ID" value="CAQ81955.1"/>
    <property type="molecule type" value="Genomic_DNA"/>
</dbReference>
<name>B6ET66_ALISL</name>
<keyword evidence="4" id="KW-0233">DNA recombination</keyword>
<dbReference type="Proteomes" id="UP000001730">
    <property type="component" value="Plasmid pVSAL320"/>
</dbReference>
<protein>
    <submittedName>
        <fullName evidence="7">Transposase</fullName>
    </submittedName>
</protein>
<evidence type="ECO:0000256" key="1">
    <source>
        <dbReference type="ARBA" id="ARBA00009402"/>
    </source>
</evidence>
<keyword evidence="3" id="KW-0238">DNA-binding</keyword>
<evidence type="ECO:0000259" key="6">
    <source>
        <dbReference type="Pfam" id="PF13700"/>
    </source>
</evidence>
<keyword evidence="8" id="KW-1185">Reference proteome</keyword>
<comment type="similarity">
    <text evidence="1">Belongs to the transposase 7 family.</text>
</comment>
<evidence type="ECO:0000256" key="2">
    <source>
        <dbReference type="ARBA" id="ARBA00022578"/>
    </source>
</evidence>
<keyword evidence="2" id="KW-0815">Transposition</keyword>
<accession>B6ET66</accession>
<dbReference type="InterPro" id="IPR047653">
    <property type="entry name" value="Tn3-like_transpos"/>
</dbReference>
<feature type="domain" description="Tn3 transposase DDE" evidence="5">
    <location>
        <begin position="604"/>
        <end position="996"/>
    </location>
</feature>
<evidence type="ECO:0000256" key="3">
    <source>
        <dbReference type="ARBA" id="ARBA00023125"/>
    </source>
</evidence>
<dbReference type="RefSeq" id="WP_012552328.1">
    <property type="nucleotide sequence ID" value="NC_011314.1"/>
</dbReference>
<dbReference type="KEGG" id="vsa:VSAL_p320_24"/>
<proteinExistence type="inferred from homology"/>
<geneLocation type="plasmid" evidence="7 8">
    <name>pVSAL320</name>
</geneLocation>
<feature type="domain" description="DUF4158" evidence="6">
    <location>
        <begin position="6"/>
        <end position="166"/>
    </location>
</feature>
<evidence type="ECO:0000313" key="8">
    <source>
        <dbReference type="Proteomes" id="UP000001730"/>
    </source>
</evidence>
<dbReference type="InterPro" id="IPR025296">
    <property type="entry name" value="DUF4158"/>
</dbReference>
<gene>
    <name evidence="7" type="ordered locus">VSAL_p320_24</name>
</gene>
<keyword evidence="7" id="KW-0614">Plasmid</keyword>
<dbReference type="AlphaFoldDB" id="B6ET66"/>
<evidence type="ECO:0000313" key="7">
    <source>
        <dbReference type="EMBL" id="CAQ81955.1"/>
    </source>
</evidence>
<dbReference type="GO" id="GO:0006313">
    <property type="term" value="P:DNA transposition"/>
    <property type="evidence" value="ECO:0007669"/>
    <property type="project" value="InterPro"/>
</dbReference>
<dbReference type="GO" id="GO:0003677">
    <property type="term" value="F:DNA binding"/>
    <property type="evidence" value="ECO:0007669"/>
    <property type="project" value="UniProtKB-KW"/>
</dbReference>
<dbReference type="Pfam" id="PF13700">
    <property type="entry name" value="DUF4158"/>
    <property type="match status" value="1"/>
</dbReference>
<dbReference type="HOGENOM" id="CLU_009098_14_1_6"/>
<sequence>MTKLAIFTPKEQRDFDTPPKFYKIDRSRYFSISSEIKRSGFNKLRTDINRVGFILQLGYFRASGKFYVKEDFRKRDIKYVCNMLEITEKIDINLYSDTSRKYHRDNILSLSGWKLPDESHDEKLNYHAKWFIEQQLSPRKVIKALVEYCWSNKLIIPTYSKLSAYITVHFNDYEEQLLVIIKKQMTKEQNESLQTLFNSIDKTRPLSRPPITSLKTINQSVKPTEIQKNVETFEMVKSYHLSVKTLTHHLQLTDQATEYFATWVKKAQTFQLTSFSSTHKAYLHMLAYLKHQFYLRQDTLIDIYLKSTLSTKSQLTAKLQQIEKEQQSGRNTAIKVVSKSNKNLTKFRNRVIDIVTQSPLSDTEVVRQLENLIEESLRSYDKKEQDNIREMESFLAALTGNGRYFDIVESLSLKLQRRVSNILKIVEFSDRSTNKELLSAINHFSLSDGDVGHNPPLEFLNQAERDAVVREGKFRVSLYKALLFFHVADDIKAGQLIFDATYKYKGIFDYLIDEETWAKDRDKLLQAAGLWEFSNVSTVLDGLRKKLNIKYHDVNIRLVEGKNPYFQLDSDNRPKVKTPKIDNNDFGFVGDTLMQNGYVPIQKILADVNQVCDFKSCFTHFSNKHKKMKPSLNVLLAGLLGKGCNLGLNRIANISVGISEDVLNNTVKWFFDLKNIQAASDSIVSYIDKLSLANAYRHDANQLHTSSDGQKYYVSVDSLNSTYSFKYFGSEKGSTVYTFIDERQALFYSTVISASEREAAYVLDGITHNDVVKSDIHSTDTHGYTESIFGAAHFMGTSFAPRIKGLGSQTIYDFDGKSLHSEKGHTIRPSRAIRKKLIKDNWEDILRFMVTIKLKKASASRLFSRLNSYTKQMPLYNALKEFGRIMKSNFLLTYYDDMELRQRIEKQLNRVELSNKLAKAIFFANNQEIQEGEKDEQDLTAACKMLIQNSIVLWNYLYLSQYLANLNGVEERTNAAQSILNGSVLTWRHINLHGQYDFTRDSANDDEFDLERILALLIV</sequence>
<dbReference type="Pfam" id="PF01526">
    <property type="entry name" value="DDE_Tnp_Tn3"/>
    <property type="match status" value="1"/>
</dbReference>
<reference evidence="7 8" key="1">
    <citation type="journal article" date="2008" name="BMC Genomics">
        <title>The genome sequence of the fish pathogen Aliivibrio salmonicida strain LFI1238 shows extensive evidence of gene decay.</title>
        <authorList>
            <person name="Hjerde E."/>
            <person name="Lorentzen M.S."/>
            <person name="Holden M.T."/>
            <person name="Seeger K."/>
            <person name="Paulsen S."/>
            <person name="Bason N."/>
            <person name="Churcher C."/>
            <person name="Harris D."/>
            <person name="Norbertczak H."/>
            <person name="Quail M.A."/>
            <person name="Sanders S."/>
            <person name="Thurston S."/>
            <person name="Parkhill J."/>
            <person name="Willassen N.P."/>
            <person name="Thomson N.R."/>
        </authorList>
    </citation>
    <scope>NUCLEOTIDE SEQUENCE [LARGE SCALE GENOMIC DNA]</scope>
    <source>
        <strain evidence="7 8">LFI1238</strain>
    </source>
</reference>
<dbReference type="GO" id="GO:0004803">
    <property type="term" value="F:transposase activity"/>
    <property type="evidence" value="ECO:0007669"/>
    <property type="project" value="InterPro"/>
</dbReference>
<dbReference type="NCBIfam" id="NF033527">
    <property type="entry name" value="transpos_Tn3"/>
    <property type="match status" value="1"/>
</dbReference>
<organism evidence="7 8">
    <name type="scientific">Aliivibrio salmonicida (strain LFI1238)</name>
    <name type="common">Vibrio salmonicida (strain LFI1238)</name>
    <dbReference type="NCBI Taxonomy" id="316275"/>
    <lineage>
        <taxon>Bacteria</taxon>
        <taxon>Pseudomonadati</taxon>
        <taxon>Pseudomonadota</taxon>
        <taxon>Gammaproteobacteria</taxon>
        <taxon>Vibrionales</taxon>
        <taxon>Vibrionaceae</taxon>
        <taxon>Aliivibrio</taxon>
    </lineage>
</organism>
<dbReference type="InterPro" id="IPR002513">
    <property type="entry name" value="Tn3_Tnp_DDE_dom"/>
</dbReference>
<evidence type="ECO:0000256" key="4">
    <source>
        <dbReference type="ARBA" id="ARBA00023172"/>
    </source>
</evidence>
<evidence type="ECO:0000259" key="5">
    <source>
        <dbReference type="Pfam" id="PF01526"/>
    </source>
</evidence>